<comment type="caution">
    <text evidence="1">The sequence shown here is derived from an EMBL/GenBank/DDBJ whole genome shotgun (WGS) entry which is preliminary data.</text>
</comment>
<sequence>MSTIKHKGPNVLLVEGKNDAHLVFALCEYFKLPDFFGIYDCESDLKVMQRLNALLAGSEPLHKVGVILDADAPSLSSKWQSVSSLLSNSGYIVPQRPEKNGTILTAVDRPVIGIWLMPDNEIDGMLEDFCMRLAPQSSIDFAQKCVREAAADGHTSFTSTHAAKAAIHTFLAWQDEPGMPLGLAVKARALDPTQPIALLFKDFLVALFDRS</sequence>
<protein>
    <recommendedName>
        <fullName evidence="3">DUF4435 domain-containing protein</fullName>
    </recommendedName>
</protein>
<dbReference type="Pfam" id="PF11536">
    <property type="entry name" value="DUF3226"/>
    <property type="match status" value="1"/>
</dbReference>
<name>A0ABR7BKE9_9PSED</name>
<accession>A0ABR7BKE9</accession>
<evidence type="ECO:0000313" key="2">
    <source>
        <dbReference type="Proteomes" id="UP000660131"/>
    </source>
</evidence>
<reference evidence="1 2" key="1">
    <citation type="submission" date="2020-08" db="EMBL/GenBank/DDBJ databases">
        <title>Putative novel bacterial strains isolated from necrotic wheat leaf tissues caused by Xanthomonas translucens.</title>
        <authorList>
            <person name="Tambong J.T."/>
        </authorList>
    </citation>
    <scope>NUCLEOTIDE SEQUENCE [LARGE SCALE GENOMIC DNA]</scope>
    <source>
        <strain evidence="1 2">DOAB 1067</strain>
    </source>
</reference>
<keyword evidence="2" id="KW-1185">Reference proteome</keyword>
<gene>
    <name evidence="1" type="ORF">H8S56_21940</name>
</gene>
<dbReference type="InterPro" id="IPR024508">
    <property type="entry name" value="DUF3226"/>
</dbReference>
<organism evidence="1 2">
    <name type="scientific">Pseudomonas triticifolii</name>
    <dbReference type="NCBI Taxonomy" id="2762592"/>
    <lineage>
        <taxon>Bacteria</taxon>
        <taxon>Pseudomonadati</taxon>
        <taxon>Pseudomonadota</taxon>
        <taxon>Gammaproteobacteria</taxon>
        <taxon>Pseudomonadales</taxon>
        <taxon>Pseudomonadaceae</taxon>
        <taxon>Pseudomonas</taxon>
    </lineage>
</organism>
<dbReference type="RefSeq" id="WP_187519764.1">
    <property type="nucleotide sequence ID" value="NZ_JACONV010000026.1"/>
</dbReference>
<dbReference type="Proteomes" id="UP000660131">
    <property type="component" value="Unassembled WGS sequence"/>
</dbReference>
<dbReference type="EMBL" id="JACONV010000026">
    <property type="protein sequence ID" value="MBC3957669.1"/>
    <property type="molecule type" value="Genomic_DNA"/>
</dbReference>
<evidence type="ECO:0000313" key="1">
    <source>
        <dbReference type="EMBL" id="MBC3957669.1"/>
    </source>
</evidence>
<proteinExistence type="predicted"/>
<evidence type="ECO:0008006" key="3">
    <source>
        <dbReference type="Google" id="ProtNLM"/>
    </source>
</evidence>